<gene>
    <name evidence="1" type="ORF">BDCG_08666</name>
</gene>
<keyword evidence="2" id="KW-1185">Reference proteome</keyword>
<dbReference type="Proteomes" id="UP000002039">
    <property type="component" value="Unassembled WGS sequence"/>
</dbReference>
<evidence type="ECO:0000313" key="2">
    <source>
        <dbReference type="Proteomes" id="UP000002039"/>
    </source>
</evidence>
<accession>A0ABP2ETJ6</accession>
<proteinExistence type="predicted"/>
<evidence type="ECO:0000313" key="1">
    <source>
        <dbReference type="EMBL" id="EEQ85397.2"/>
    </source>
</evidence>
<dbReference type="EMBL" id="EQ999983">
    <property type="protein sequence ID" value="EEQ85397.2"/>
    <property type="molecule type" value="Genomic_DNA"/>
</dbReference>
<reference evidence="2" key="1">
    <citation type="journal article" date="2015" name="PLoS Genet.">
        <title>The dynamic genome and transcriptome of the human fungal pathogen Blastomyces and close relative Emmonsia.</title>
        <authorList>
            <person name="Munoz J.F."/>
            <person name="Gauthier G.M."/>
            <person name="Desjardins C.A."/>
            <person name="Gallo J.E."/>
            <person name="Holder J."/>
            <person name="Sullivan T.D."/>
            <person name="Marty A.J."/>
            <person name="Carmen J.C."/>
            <person name="Chen Z."/>
            <person name="Ding L."/>
            <person name="Gujja S."/>
            <person name="Magrini V."/>
            <person name="Misas E."/>
            <person name="Mitreva M."/>
            <person name="Priest M."/>
            <person name="Saif S."/>
            <person name="Whiston E.A."/>
            <person name="Young S."/>
            <person name="Zeng Q."/>
            <person name="Goldman W.E."/>
            <person name="Mardis E.R."/>
            <person name="Taylor J.W."/>
            <person name="McEwen J.G."/>
            <person name="Clay O.K."/>
            <person name="Klein B.S."/>
            <person name="Cuomo C.A."/>
        </authorList>
    </citation>
    <scope>NUCLEOTIDE SEQUENCE [LARGE SCALE GENOMIC DNA]</scope>
    <source>
        <strain evidence="2">ER-3 / ATCC MYA-2586</strain>
    </source>
</reference>
<protein>
    <submittedName>
        <fullName evidence="1">Uncharacterized protein</fullName>
    </submittedName>
</protein>
<dbReference type="RefSeq" id="XP_045273161.1">
    <property type="nucleotide sequence ID" value="XM_045424455.1"/>
</dbReference>
<dbReference type="GeneID" id="69030200"/>
<sequence>MLKVVGGQSWTKLFRCVELGNSRPKYPGSSDGFIHAFLSYWNYHHPGVAVVLLALEDMQKCFDKIFFVASFEELMVSTLNLSELLCFGVEKFVTCVLYNGYPIIDLALQRLLLNRVQLLIIPEAWGVPGS</sequence>
<organism evidence="1 2">
    <name type="scientific">Ajellomyces dermatitidis (strain ER-3 / ATCC MYA-2586)</name>
    <name type="common">Blastomyces dermatitidis</name>
    <dbReference type="NCBI Taxonomy" id="559297"/>
    <lineage>
        <taxon>Eukaryota</taxon>
        <taxon>Fungi</taxon>
        <taxon>Dikarya</taxon>
        <taxon>Ascomycota</taxon>
        <taxon>Pezizomycotina</taxon>
        <taxon>Eurotiomycetes</taxon>
        <taxon>Eurotiomycetidae</taxon>
        <taxon>Onygenales</taxon>
        <taxon>Ajellomycetaceae</taxon>
        <taxon>Blastomyces</taxon>
    </lineage>
</organism>
<name>A0ABP2ETJ6_AJEDR</name>